<dbReference type="AlphaFoldDB" id="A0A7X0VZW5"/>
<feature type="chain" id="PRO_5030843858" evidence="1">
    <location>
        <begin position="27"/>
        <end position="383"/>
    </location>
</feature>
<feature type="signal peptide" evidence="1">
    <location>
        <begin position="1"/>
        <end position="26"/>
    </location>
</feature>
<name>A0A7X0VZW5_9BACL</name>
<dbReference type="PANTHER" id="PTHR40446:SF2">
    <property type="entry name" value="N-ACETYLGLUCOSAMINE-1-PHOSPHODIESTER ALPHA-N-ACETYLGLUCOSAMINIDASE"/>
    <property type="match status" value="1"/>
</dbReference>
<dbReference type="PANTHER" id="PTHR40446">
    <property type="entry name" value="N-ACETYLGLUCOSAMINE-1-PHOSPHODIESTER ALPHA-N-ACETYLGLUCOSAMINIDASE"/>
    <property type="match status" value="1"/>
</dbReference>
<dbReference type="GO" id="GO:0016798">
    <property type="term" value="F:hydrolase activity, acting on glycosyl bonds"/>
    <property type="evidence" value="ECO:0007669"/>
    <property type="project" value="UniProtKB-KW"/>
</dbReference>
<accession>A0A7X0VZW5</accession>
<feature type="domain" description="Copper amine oxidase-like N-terminal" evidence="2">
    <location>
        <begin position="41"/>
        <end position="129"/>
    </location>
</feature>
<dbReference type="Pfam" id="PF07833">
    <property type="entry name" value="Cu_amine_oxidN1"/>
    <property type="match status" value="1"/>
</dbReference>
<dbReference type="Proteomes" id="UP000564644">
    <property type="component" value="Unassembled WGS sequence"/>
</dbReference>
<keyword evidence="1" id="KW-0732">Signal</keyword>
<reference evidence="4 5" key="1">
    <citation type="submission" date="2020-08" db="EMBL/GenBank/DDBJ databases">
        <title>Cohnella phylogeny.</title>
        <authorList>
            <person name="Dunlap C."/>
        </authorList>
    </citation>
    <scope>NUCLEOTIDE SEQUENCE [LARGE SCALE GENOMIC DNA]</scope>
    <source>
        <strain evidence="4 5">CBP 2801</strain>
    </source>
</reference>
<organism evidence="4 5">
    <name type="scientific">Cohnella zeiphila</name>
    <dbReference type="NCBI Taxonomy" id="2761120"/>
    <lineage>
        <taxon>Bacteria</taxon>
        <taxon>Bacillati</taxon>
        <taxon>Bacillota</taxon>
        <taxon>Bacilli</taxon>
        <taxon>Bacillales</taxon>
        <taxon>Paenibacillaceae</taxon>
        <taxon>Cohnella</taxon>
    </lineage>
</organism>
<gene>
    <name evidence="4" type="ORF">H7C18_34260</name>
</gene>
<keyword evidence="4" id="KW-0326">Glycosidase</keyword>
<dbReference type="InterPro" id="IPR036582">
    <property type="entry name" value="Mao_N_sf"/>
</dbReference>
<dbReference type="RefSeq" id="WP_185133628.1">
    <property type="nucleotide sequence ID" value="NZ_JACJVO010000065.1"/>
</dbReference>
<dbReference type="Gene3D" id="3.30.457.10">
    <property type="entry name" value="Copper amine oxidase-like, N-terminal domain"/>
    <property type="match status" value="1"/>
</dbReference>
<dbReference type="InterPro" id="IPR018711">
    <property type="entry name" value="NAGPA"/>
</dbReference>
<dbReference type="SUPFAM" id="SSF55383">
    <property type="entry name" value="Copper amine oxidase, domain N"/>
    <property type="match status" value="1"/>
</dbReference>
<dbReference type="EMBL" id="JACJVO010000065">
    <property type="protein sequence ID" value="MBB6735982.1"/>
    <property type="molecule type" value="Genomic_DNA"/>
</dbReference>
<evidence type="ECO:0000313" key="4">
    <source>
        <dbReference type="EMBL" id="MBB6735982.1"/>
    </source>
</evidence>
<comment type="caution">
    <text evidence="4">The sequence shown here is derived from an EMBL/GenBank/DDBJ whole genome shotgun (WGS) entry which is preliminary data.</text>
</comment>
<keyword evidence="4" id="KW-0378">Hydrolase</keyword>
<feature type="domain" description="Phosphodiester glycosidase" evidence="3">
    <location>
        <begin position="208"/>
        <end position="380"/>
    </location>
</feature>
<sequence>MKKRTTLRAAAWAAALLLAAAPSAGAAGSGKMYGYADSATGLTFVPIRFFSERSGASVDWNSERKRVSITKKDVSVTLNVGSRTAEVNGEQAELAAAPFTDGGVTYVPLRFITDALRLNAEWDSSLASVKLQLTDGEVTLPVIDRGARPEEEAAFSRETRSFRIGSRTIEAELLAVSLLAPGVDLSVALAGGKAGETEELKNIAARTGATAAMNGTFFDAYTDAAKKNPYGYIVSDGQIAWRAAGDKRTIFVFDKSNNVEFVDGADFLERFDRGDVEGALQAGPRLLRDGKVALNVVAEGFKDPKILTGGGARSAIGVTRDHRLLLATVPGATIPQLAEMMKQAGAVQAMNLDGGASSGLYYNGRYVTKPGRPISNALVIKGM</sequence>
<evidence type="ECO:0000256" key="1">
    <source>
        <dbReference type="SAM" id="SignalP"/>
    </source>
</evidence>
<dbReference type="Pfam" id="PF09992">
    <property type="entry name" value="NAGPA"/>
    <property type="match status" value="1"/>
</dbReference>
<evidence type="ECO:0000259" key="2">
    <source>
        <dbReference type="Pfam" id="PF07833"/>
    </source>
</evidence>
<evidence type="ECO:0000313" key="5">
    <source>
        <dbReference type="Proteomes" id="UP000564644"/>
    </source>
</evidence>
<keyword evidence="5" id="KW-1185">Reference proteome</keyword>
<dbReference type="InterPro" id="IPR012854">
    <property type="entry name" value="Cu_amine_oxidase-like_N"/>
</dbReference>
<evidence type="ECO:0000259" key="3">
    <source>
        <dbReference type="Pfam" id="PF09992"/>
    </source>
</evidence>
<proteinExistence type="predicted"/>
<protein>
    <submittedName>
        <fullName evidence="4">Phosphodiester glycosidase family protein</fullName>
    </submittedName>
</protein>